<organism evidence="8 9">
    <name type="scientific">Alistipes hominis</name>
    <dbReference type="NCBI Taxonomy" id="2763015"/>
    <lineage>
        <taxon>Bacteria</taxon>
        <taxon>Pseudomonadati</taxon>
        <taxon>Bacteroidota</taxon>
        <taxon>Bacteroidia</taxon>
        <taxon>Bacteroidales</taxon>
        <taxon>Rikenellaceae</taxon>
        <taxon>Alistipes</taxon>
    </lineage>
</organism>
<proteinExistence type="inferred from homology"/>
<sequence length="712" mass="80870">MKRFIVLCLALWAGVSGVRADEGMWLLPYLQKLNIKDMKARGFRLSAEDIYDVNRYAIKDAVVIFGGGCTGEVVSDRGLVLTNHHCGFGAIQQHSTVERDYLKNGFWAMSDREEIPTPGLTVTFIRRIEDVSDRILSQLDDSLSEQDRTVKVVQAIAMVKSQTKLDRPGQEVEIKDFFGGNQYLLFVKEVYTDVRLVGAPPSSIGKFGGDTDNWMWPRHTGDFSIFRIYASPDGAPADYSEENVPYRPPVHLPVSVKGYKPGDFTMIIGFPGSTERYKTSYEIDYTLDVANPNRIFIRGERQKLMMEDMLASDRVRIQYASKYSSSSNYWKNSIGENRGLKRQRVRERKLAEEEKFTEWANADPERRAKYGEALPLIRKAVEGSAPLRDRLQYFSEALIRGTEIIGAVGAAIPLINAEKQVDTSRIGEIAGKLQAFYKDYNPPTDRKIAKRMFGLLLDSLSAEELPSCFAVIRENFGGDADAYIDYVYDNSLFASPEKAEEFLRRPDANAFLNDPAYKMRREVVKTYNALVDSIRAFDSVFYRGHRLYVAGLMAMNPDKKYYPDANFTMRLSYGQVLPYEPQDAVYYDYFTTLDGVIAKEDPQNAYEFAVPDKLKELYRERDYGPYAEKGVLPVNFITTNDITGGNSGSPVMNRKGELIGLAFDGNWEAMSGDTVFEPRLQRTICVDIRYVLFIIDRFAGDTRLIDEMTIVR</sequence>
<evidence type="ECO:0000256" key="1">
    <source>
        <dbReference type="ARBA" id="ARBA00010491"/>
    </source>
</evidence>
<dbReference type="InterPro" id="IPR019500">
    <property type="entry name" value="Pep_S46"/>
</dbReference>
<name>A0ABR7CKZ1_9BACT</name>
<evidence type="ECO:0000256" key="3">
    <source>
        <dbReference type="ARBA" id="ARBA00022670"/>
    </source>
</evidence>
<comment type="similarity">
    <text evidence="1 7">Belongs to the peptidase S46 family.</text>
</comment>
<keyword evidence="6 7" id="KW-0720">Serine protease</keyword>
<evidence type="ECO:0000256" key="4">
    <source>
        <dbReference type="ARBA" id="ARBA00022729"/>
    </source>
</evidence>
<evidence type="ECO:0000256" key="6">
    <source>
        <dbReference type="ARBA" id="ARBA00022825"/>
    </source>
</evidence>
<evidence type="ECO:0000256" key="5">
    <source>
        <dbReference type="ARBA" id="ARBA00022801"/>
    </source>
</evidence>
<keyword evidence="5 7" id="KW-0378">Hydrolase</keyword>
<accession>A0ABR7CKZ1</accession>
<keyword evidence="2 7" id="KW-0031">Aminopeptidase</keyword>
<dbReference type="Gene3D" id="2.40.10.10">
    <property type="entry name" value="Trypsin-like serine proteases"/>
    <property type="match status" value="1"/>
</dbReference>
<keyword evidence="9" id="KW-1185">Reference proteome</keyword>
<evidence type="ECO:0000313" key="9">
    <source>
        <dbReference type="Proteomes" id="UP000636891"/>
    </source>
</evidence>
<dbReference type="EMBL" id="JACOOK010000002">
    <property type="protein sequence ID" value="MBC5616322.1"/>
    <property type="molecule type" value="Genomic_DNA"/>
</dbReference>
<dbReference type="InterPro" id="IPR009003">
    <property type="entry name" value="Peptidase_S1_PA"/>
</dbReference>
<comment type="function">
    <text evidence="7">Catalyzes the removal of dipeptides from the N-terminus of oligopeptides.</text>
</comment>
<evidence type="ECO:0000256" key="2">
    <source>
        <dbReference type="ARBA" id="ARBA00022438"/>
    </source>
</evidence>
<keyword evidence="3 7" id="KW-0645">Protease</keyword>
<dbReference type="SUPFAM" id="SSF50494">
    <property type="entry name" value="Trypsin-like serine proteases"/>
    <property type="match status" value="1"/>
</dbReference>
<reference evidence="8 9" key="1">
    <citation type="submission" date="2020-08" db="EMBL/GenBank/DDBJ databases">
        <title>Genome public.</title>
        <authorList>
            <person name="Liu C."/>
            <person name="Sun Q."/>
        </authorList>
    </citation>
    <scope>NUCLEOTIDE SEQUENCE [LARGE SCALE GENOMIC DNA]</scope>
    <source>
        <strain evidence="8 9">New-7</strain>
    </source>
</reference>
<gene>
    <name evidence="8" type="ORF">H8S08_04710</name>
</gene>
<dbReference type="Pfam" id="PF10459">
    <property type="entry name" value="Peptidase_S46"/>
    <property type="match status" value="1"/>
</dbReference>
<evidence type="ECO:0000313" key="8">
    <source>
        <dbReference type="EMBL" id="MBC5616322.1"/>
    </source>
</evidence>
<dbReference type="EC" id="3.4.14.-" evidence="7"/>
<dbReference type="InterPro" id="IPR043504">
    <property type="entry name" value="Peptidase_S1_PA_chymotrypsin"/>
</dbReference>
<keyword evidence="4" id="KW-0732">Signal</keyword>
<protein>
    <recommendedName>
        <fullName evidence="7">Dipeptidyl-peptidase</fullName>
        <ecNumber evidence="7">3.4.14.-</ecNumber>
    </recommendedName>
</protein>
<dbReference type="PANTHER" id="PTHR38469">
    <property type="entry name" value="PERIPLASMIC PEPTIDASE SUBFAMILY S1B"/>
    <property type="match status" value="1"/>
</dbReference>
<dbReference type="RefSeq" id="WP_118458139.1">
    <property type="nucleotide sequence ID" value="NZ_JACOOK010000002.1"/>
</dbReference>
<dbReference type="PANTHER" id="PTHR38469:SF1">
    <property type="entry name" value="PERIPLASMIC PEPTIDASE SUBFAMILY S1B"/>
    <property type="match status" value="1"/>
</dbReference>
<comment type="caution">
    <text evidence="8">The sequence shown here is derived from an EMBL/GenBank/DDBJ whole genome shotgun (WGS) entry which is preliminary data.</text>
</comment>
<evidence type="ECO:0000256" key="7">
    <source>
        <dbReference type="RuleBase" id="RU366067"/>
    </source>
</evidence>
<dbReference type="Proteomes" id="UP000636891">
    <property type="component" value="Unassembled WGS sequence"/>
</dbReference>